<feature type="compositionally biased region" description="Acidic residues" evidence="1">
    <location>
        <begin position="50"/>
        <end position="60"/>
    </location>
</feature>
<accession>A0ABY4NBF1</accession>
<dbReference type="RefSeq" id="WP_249480126.1">
    <property type="nucleotide sequence ID" value="NZ_CP097218.1"/>
</dbReference>
<evidence type="ECO:0000313" key="2">
    <source>
        <dbReference type="EMBL" id="UQN30709.1"/>
    </source>
</evidence>
<reference evidence="2" key="1">
    <citation type="submission" date="2022-05" db="EMBL/GenBank/DDBJ databases">
        <title>Genomic analysis of Brachybacterium sp. CBA3104.</title>
        <authorList>
            <person name="Roh S.W."/>
            <person name="Kim Y.B."/>
            <person name="Kim Y."/>
        </authorList>
    </citation>
    <scope>NUCLEOTIDE SEQUENCE</scope>
    <source>
        <strain evidence="2">CBA3104</strain>
    </source>
</reference>
<dbReference type="Proteomes" id="UP001055868">
    <property type="component" value="Chromosome"/>
</dbReference>
<feature type="region of interest" description="Disordered" evidence="1">
    <location>
        <begin position="1"/>
        <end position="60"/>
    </location>
</feature>
<organism evidence="2 3">
    <name type="scientific">Brachybacterium kimchii</name>
    <dbReference type="NCBI Taxonomy" id="2942909"/>
    <lineage>
        <taxon>Bacteria</taxon>
        <taxon>Bacillati</taxon>
        <taxon>Actinomycetota</taxon>
        <taxon>Actinomycetes</taxon>
        <taxon>Micrococcales</taxon>
        <taxon>Dermabacteraceae</taxon>
        <taxon>Brachybacterium</taxon>
    </lineage>
</organism>
<protein>
    <submittedName>
        <fullName evidence="2">SPOR domain-containing protein</fullName>
    </submittedName>
</protein>
<dbReference type="EMBL" id="CP097218">
    <property type="protein sequence ID" value="UQN30709.1"/>
    <property type="molecule type" value="Genomic_DNA"/>
</dbReference>
<gene>
    <name evidence="2" type="ORF">M4486_05240</name>
</gene>
<keyword evidence="3" id="KW-1185">Reference proteome</keyword>
<proteinExistence type="predicted"/>
<sequence>MSQSEFYYNMDTGEVEEGKQSSGSELMGPYATREKAASALRTAAQRNEAWEGEDQDWDEE</sequence>
<evidence type="ECO:0000256" key="1">
    <source>
        <dbReference type="SAM" id="MobiDB-lite"/>
    </source>
</evidence>
<name>A0ABY4NBF1_9MICO</name>
<evidence type="ECO:0000313" key="3">
    <source>
        <dbReference type="Proteomes" id="UP001055868"/>
    </source>
</evidence>